<dbReference type="SUPFAM" id="SSF48403">
    <property type="entry name" value="Ankyrin repeat"/>
    <property type="match status" value="1"/>
</dbReference>
<dbReference type="PROSITE" id="PS50222">
    <property type="entry name" value="EF_HAND_2"/>
    <property type="match status" value="2"/>
</dbReference>
<dbReference type="Pfam" id="PF12796">
    <property type="entry name" value="Ank_2"/>
    <property type="match status" value="1"/>
</dbReference>
<dbReference type="Gene3D" id="1.25.40.20">
    <property type="entry name" value="Ankyrin repeat-containing domain"/>
    <property type="match status" value="1"/>
</dbReference>
<feature type="region of interest" description="Disordered" evidence="5">
    <location>
        <begin position="1"/>
        <end position="127"/>
    </location>
</feature>
<feature type="repeat" description="ANK" evidence="4">
    <location>
        <begin position="1033"/>
        <end position="1065"/>
    </location>
</feature>
<keyword evidence="8" id="KW-1185">Reference proteome</keyword>
<dbReference type="Gene3D" id="1.10.238.10">
    <property type="entry name" value="EF-hand"/>
    <property type="match status" value="1"/>
</dbReference>
<dbReference type="Gene3D" id="3.90.176.10">
    <property type="entry name" value="Toxin ADP-ribosyltransferase, Chain A, domain 1"/>
    <property type="match status" value="1"/>
</dbReference>
<protein>
    <submittedName>
        <fullName evidence="7">Ankyrin repeat protein</fullName>
    </submittedName>
</protein>
<dbReference type="InterPro" id="IPR018247">
    <property type="entry name" value="EF_Hand_1_Ca_BS"/>
</dbReference>
<keyword evidence="3 4" id="KW-0040">ANK repeat</keyword>
<gene>
    <name evidence="7" type="ORF">Ctob_013785</name>
</gene>
<dbReference type="SMART" id="SM00248">
    <property type="entry name" value="ANK"/>
    <property type="match status" value="3"/>
</dbReference>
<feature type="compositionally biased region" description="Basic and acidic residues" evidence="5">
    <location>
        <begin position="47"/>
        <end position="98"/>
    </location>
</feature>
<dbReference type="PANTHER" id="PTHR24173:SF74">
    <property type="entry name" value="ANKYRIN REPEAT DOMAIN-CONTAINING PROTEIN 16"/>
    <property type="match status" value="1"/>
</dbReference>
<dbReference type="InterPro" id="IPR002110">
    <property type="entry name" value="Ankyrin_rpt"/>
</dbReference>
<dbReference type="InterPro" id="IPR002048">
    <property type="entry name" value="EF_hand_dom"/>
</dbReference>
<name>A0A0M0K4E3_9EUKA</name>
<dbReference type="PROSITE" id="PS50088">
    <property type="entry name" value="ANK_REPEAT"/>
    <property type="match status" value="2"/>
</dbReference>
<dbReference type="AlphaFoldDB" id="A0A0M0K4E3"/>
<reference evidence="8" key="1">
    <citation type="journal article" date="2015" name="PLoS Genet.">
        <title>Genome Sequence and Transcriptome Analyses of Chrysochromulina tobin: Metabolic Tools for Enhanced Algal Fitness in the Prominent Order Prymnesiales (Haptophyceae).</title>
        <authorList>
            <person name="Hovde B.T."/>
            <person name="Deodato C.R."/>
            <person name="Hunsperger H.M."/>
            <person name="Ryken S.A."/>
            <person name="Yost W."/>
            <person name="Jha R.K."/>
            <person name="Patterson J."/>
            <person name="Monnat R.J. Jr."/>
            <person name="Barlow S.B."/>
            <person name="Starkenburg S.R."/>
            <person name="Cattolico R.A."/>
        </authorList>
    </citation>
    <scope>NUCLEOTIDE SEQUENCE</scope>
    <source>
        <strain evidence="8">CCMP291</strain>
    </source>
</reference>
<keyword evidence="2" id="KW-0106">Calcium</keyword>
<evidence type="ECO:0000256" key="1">
    <source>
        <dbReference type="ARBA" id="ARBA00022737"/>
    </source>
</evidence>
<dbReference type="GO" id="GO:0005509">
    <property type="term" value="F:calcium ion binding"/>
    <property type="evidence" value="ECO:0007669"/>
    <property type="project" value="InterPro"/>
</dbReference>
<evidence type="ECO:0000256" key="3">
    <source>
        <dbReference type="ARBA" id="ARBA00023043"/>
    </source>
</evidence>
<organism evidence="7 8">
    <name type="scientific">Chrysochromulina tobinii</name>
    <dbReference type="NCBI Taxonomy" id="1460289"/>
    <lineage>
        <taxon>Eukaryota</taxon>
        <taxon>Haptista</taxon>
        <taxon>Haptophyta</taxon>
        <taxon>Prymnesiophyceae</taxon>
        <taxon>Prymnesiales</taxon>
        <taxon>Chrysochromulinaceae</taxon>
        <taxon>Chrysochromulina</taxon>
    </lineage>
</organism>
<evidence type="ECO:0000313" key="7">
    <source>
        <dbReference type="EMBL" id="KOO33679.1"/>
    </source>
</evidence>
<evidence type="ECO:0000259" key="6">
    <source>
        <dbReference type="PROSITE" id="PS50222"/>
    </source>
</evidence>
<evidence type="ECO:0000313" key="8">
    <source>
        <dbReference type="Proteomes" id="UP000037460"/>
    </source>
</evidence>
<dbReference type="SMART" id="SM00054">
    <property type="entry name" value="EFh"/>
    <property type="match status" value="2"/>
</dbReference>
<feature type="domain" description="EF-hand" evidence="6">
    <location>
        <begin position="237"/>
        <end position="272"/>
    </location>
</feature>
<evidence type="ECO:0000256" key="5">
    <source>
        <dbReference type="SAM" id="MobiDB-lite"/>
    </source>
</evidence>
<dbReference type="Pfam" id="PF13499">
    <property type="entry name" value="EF-hand_7"/>
    <property type="match status" value="1"/>
</dbReference>
<proteinExistence type="predicted"/>
<dbReference type="PROSITE" id="PS00018">
    <property type="entry name" value="EF_HAND_1"/>
    <property type="match status" value="2"/>
</dbReference>
<feature type="repeat" description="ANK" evidence="4">
    <location>
        <begin position="1071"/>
        <end position="1103"/>
    </location>
</feature>
<dbReference type="SUPFAM" id="SSF47473">
    <property type="entry name" value="EF-hand"/>
    <property type="match status" value="1"/>
</dbReference>
<dbReference type="PROSITE" id="PS51996">
    <property type="entry name" value="TR_MART"/>
    <property type="match status" value="1"/>
</dbReference>
<dbReference type="PROSITE" id="PS50297">
    <property type="entry name" value="ANK_REP_REGION"/>
    <property type="match status" value="1"/>
</dbReference>
<evidence type="ECO:0000256" key="4">
    <source>
        <dbReference type="PROSITE-ProRule" id="PRU00023"/>
    </source>
</evidence>
<dbReference type="InterPro" id="IPR036770">
    <property type="entry name" value="Ankyrin_rpt-contain_sf"/>
</dbReference>
<dbReference type="SUPFAM" id="SSF56399">
    <property type="entry name" value="ADP-ribosylation"/>
    <property type="match status" value="1"/>
</dbReference>
<feature type="compositionally biased region" description="Basic and acidic residues" evidence="5">
    <location>
        <begin position="15"/>
        <end position="26"/>
    </location>
</feature>
<sequence length="1136" mass="124089">MLDSTFYRGLATGRACDERGVAKEQARAATTTKRKGMAPKAPGLKTDLPKAKSDGPTPRERLESTRESKGTTKKKDVAEKAPRAEGAFLKETKGDSETSSKAAKSKSSDEPKAAKGDDKRPKTAPSAATSVFAAAGVEPKAAAGVVPPKLARDVSAEITSAVYSIEMTNAVQAAAGAAMEEANRIGLSGEQALRFYNAVQAAAIAVLDPSGDLLQGDEDEQSFKSTVETKLAIAIKKNAVRVMDLFRDWDENSDGVISKKEFRRALKNLSLGGTSSDHDALFDKWDVDGSGALDYNELDKALRTGLKGLKEEDLANDNFIKITLGQGKRDDIAKAKEEKEKMKAKPVDKILSPRSQQLKEAADREAAQKAAEVAERIAKEEESGNIWTATKWIASRGVAKLVAQALKLPNQHQPGEQSHFAYVKSLNRARVEELLNGANLGGAIEFILESIATLAGQSTGNAASLNDKFATTAKFQMTYGSLSLFYGGLESLLGPPKMYKGALVDNDEKTLFNAMAVEHTSEKDSLEMFTAFNGVSTSSELEWRCVVCPKKGEEFPERPGYAENNKLWCRVPTALEEMLKAMEEKCNALLRKDGHSELIKEELVGGRLYTGPMYVKYNLVLRSKSKDPAMVKLARDLTKGNGYVTTIHAINSCVIKLSKLTKAGKVWRGIKGATLPKEFWVANQMGVRGGIEYAFSSTTTDREQALVYSGGGDDSVASTIFEMQMGMVDRGADLTWLSQYPHEREVLLPPLTGIEALGTDVQGSTLLIHSRLSLNLAAHTLDQVLSRRIKMIRDILDGIELEMRDSLGEENVYFGIRLMRKAMNYGPLSNDPDWFNDDENFALVMQQTLYLQRGINVELKRLKEDNPFLSMKGWTMRGPSRMLLLAGWVLNRVESVGGTSGGEAAMCIDLRDAQLDASEAEQLAKLLSRQPRLTSVDVRNNESMGLNGAEYLAKFLEGAACKNVASVPRSLAGVTPANSSLEVPPPEACKDVELRLLSAELMTHVFSEGISAGMGTSKKKGVILNRRGASAADEWKPLIWAAKENHLPIVRMLLDLKADVNERHPITTALSAQTALMYAAQKGHEEMTKYLLDRGADKKLRDKHNNTALMLAEKKQNREIIIMLGGDPDARSHHLE</sequence>
<evidence type="ECO:0000256" key="2">
    <source>
        <dbReference type="ARBA" id="ARBA00022837"/>
    </source>
</evidence>
<keyword evidence="1" id="KW-0677">Repeat</keyword>
<dbReference type="InterPro" id="IPR011992">
    <property type="entry name" value="EF-hand-dom_pair"/>
</dbReference>
<comment type="caution">
    <text evidence="7">The sequence shown here is derived from an EMBL/GenBank/DDBJ whole genome shotgun (WGS) entry which is preliminary data.</text>
</comment>
<dbReference type="OrthoDB" id="426293at2759"/>
<feature type="compositionally biased region" description="Basic and acidic residues" evidence="5">
    <location>
        <begin position="106"/>
        <end position="121"/>
    </location>
</feature>
<feature type="domain" description="EF-hand" evidence="6">
    <location>
        <begin position="273"/>
        <end position="308"/>
    </location>
</feature>
<dbReference type="Proteomes" id="UP000037460">
    <property type="component" value="Unassembled WGS sequence"/>
</dbReference>
<dbReference type="EMBL" id="JWZX01001456">
    <property type="protein sequence ID" value="KOO33679.1"/>
    <property type="molecule type" value="Genomic_DNA"/>
</dbReference>
<dbReference type="CDD" id="cd00051">
    <property type="entry name" value="EFh"/>
    <property type="match status" value="1"/>
</dbReference>
<dbReference type="PANTHER" id="PTHR24173">
    <property type="entry name" value="ANKYRIN REPEAT CONTAINING"/>
    <property type="match status" value="1"/>
</dbReference>
<accession>A0A0M0K4E3</accession>